<evidence type="ECO:0000313" key="3">
    <source>
        <dbReference type="Proteomes" id="UP000037854"/>
    </source>
</evidence>
<evidence type="ECO:0000313" key="2">
    <source>
        <dbReference type="EMBL" id="KPH77606.1"/>
    </source>
</evidence>
<comment type="caution">
    <text evidence="2">The sequence shown here is derived from an EMBL/GenBank/DDBJ whole genome shotgun (WGS) entry which is preliminary data.</text>
</comment>
<accession>A0ABR5MM99</accession>
<feature type="transmembrane region" description="Helical" evidence="1">
    <location>
        <begin position="50"/>
        <end position="75"/>
    </location>
</feature>
<feature type="transmembrane region" description="Helical" evidence="1">
    <location>
        <begin position="7"/>
        <end position="38"/>
    </location>
</feature>
<dbReference type="Proteomes" id="UP000037854">
    <property type="component" value="Unassembled WGS sequence"/>
</dbReference>
<gene>
    <name evidence="2" type="ORF">AFL42_03165</name>
</gene>
<dbReference type="InterPro" id="IPR007403">
    <property type="entry name" value="DUF456"/>
</dbReference>
<dbReference type="RefSeq" id="WP_060667827.1">
    <property type="nucleotide sequence ID" value="NZ_JARTGE010000006.1"/>
</dbReference>
<keyword evidence="1" id="KW-1133">Transmembrane helix</keyword>
<sequence length="161" mass="18175">MLDWMVWIVIIVLFILSFAGIIYPIIPSVLVIWVGFLLYQFIINPDELTFVFWIIMAIFTLFLFLADILANSYFVKKYGGSKWGERGAVVAVIVGSFIIPPFGILIVPFITVFVIELLQQRPPNDAIKASIGSLLGFLGGSIAKVLIQLIMIIWFFIVIIF</sequence>
<feature type="transmembrane region" description="Helical" evidence="1">
    <location>
        <begin position="135"/>
        <end position="160"/>
    </location>
</feature>
<reference evidence="2 3" key="1">
    <citation type="submission" date="2015-07" db="EMBL/GenBank/DDBJ databases">
        <title>High-quality draft genome sequence of Oceanobacillus caeni HM6, a bacillus isolated from a human feces.</title>
        <authorList>
            <person name="Kumar J."/>
            <person name="Verma M.K."/>
            <person name="Pandey R."/>
            <person name="Bhambi M."/>
            <person name="Chauhan N."/>
        </authorList>
    </citation>
    <scope>NUCLEOTIDE SEQUENCE [LARGE SCALE GENOMIC DNA]</scope>
    <source>
        <strain evidence="2 3">HM6</strain>
    </source>
</reference>
<dbReference type="Pfam" id="PF04306">
    <property type="entry name" value="DUF456"/>
    <property type="match status" value="1"/>
</dbReference>
<evidence type="ECO:0000256" key="1">
    <source>
        <dbReference type="SAM" id="Phobius"/>
    </source>
</evidence>
<dbReference type="PANTHER" id="PTHR39165:SF1">
    <property type="entry name" value="DUF456 DOMAIN-CONTAINING PROTEIN"/>
    <property type="match status" value="1"/>
</dbReference>
<keyword evidence="1" id="KW-0472">Membrane</keyword>
<organism evidence="2 3">
    <name type="scientific">Oceanobacillus caeni</name>
    <dbReference type="NCBI Taxonomy" id="405946"/>
    <lineage>
        <taxon>Bacteria</taxon>
        <taxon>Bacillati</taxon>
        <taxon>Bacillota</taxon>
        <taxon>Bacilli</taxon>
        <taxon>Bacillales</taxon>
        <taxon>Bacillaceae</taxon>
        <taxon>Oceanobacillus</taxon>
    </lineage>
</organism>
<dbReference type="PANTHER" id="PTHR39165">
    <property type="entry name" value="IG HYPOTHETICAL 17883"/>
    <property type="match status" value="1"/>
</dbReference>
<keyword evidence="1" id="KW-0812">Transmembrane</keyword>
<protein>
    <submittedName>
        <fullName evidence="2">Membrane protein</fullName>
    </submittedName>
</protein>
<proteinExistence type="predicted"/>
<keyword evidence="3" id="KW-1185">Reference proteome</keyword>
<name>A0ABR5MM99_9BACI</name>
<feature type="transmembrane region" description="Helical" evidence="1">
    <location>
        <begin position="87"/>
        <end position="115"/>
    </location>
</feature>
<dbReference type="EMBL" id="LGTK01000006">
    <property type="protein sequence ID" value="KPH77606.1"/>
    <property type="molecule type" value="Genomic_DNA"/>
</dbReference>